<evidence type="ECO:0000313" key="2">
    <source>
        <dbReference type="Proteomes" id="UP000546162"/>
    </source>
</evidence>
<gene>
    <name evidence="1" type="ORF">BJY16_004622</name>
</gene>
<organism evidence="1 2">
    <name type="scientific">Actinoplanes octamycinicus</name>
    <dbReference type="NCBI Taxonomy" id="135948"/>
    <lineage>
        <taxon>Bacteria</taxon>
        <taxon>Bacillati</taxon>
        <taxon>Actinomycetota</taxon>
        <taxon>Actinomycetes</taxon>
        <taxon>Micromonosporales</taxon>
        <taxon>Micromonosporaceae</taxon>
        <taxon>Actinoplanes</taxon>
    </lineage>
</organism>
<dbReference type="EMBL" id="JACHNB010000001">
    <property type="protein sequence ID" value="MBB4741163.1"/>
    <property type="molecule type" value="Genomic_DNA"/>
</dbReference>
<comment type="caution">
    <text evidence="1">The sequence shown here is derived from an EMBL/GenBank/DDBJ whole genome shotgun (WGS) entry which is preliminary data.</text>
</comment>
<keyword evidence="2" id="KW-1185">Reference proteome</keyword>
<sequence length="208" mass="23176">MEIWSHEGKRYELISTYSGSDDAWYYQVRGLAESCSAEPNLTVAIPDATPEGSFTPMSAQHIVFYADGGVLPWPILGKLIHLLESRGDLVEEQRDRSSEAIALPLTLTSWSHDGRRFEVNQFHHGDAGSWSYELYELDSDTPGNNYIEVRIPDASPESGSFVPMPAAHVTLTMHGHWALPWPVFRRFLDAIQAAGDIVEPSDEPPIVP</sequence>
<reference evidence="1 2" key="1">
    <citation type="submission" date="2020-08" db="EMBL/GenBank/DDBJ databases">
        <title>Sequencing the genomes of 1000 actinobacteria strains.</title>
        <authorList>
            <person name="Klenk H.-P."/>
        </authorList>
    </citation>
    <scope>NUCLEOTIDE SEQUENCE [LARGE SCALE GENOMIC DNA]</scope>
    <source>
        <strain evidence="1 2">DSM 45809</strain>
    </source>
</reference>
<evidence type="ECO:0000313" key="1">
    <source>
        <dbReference type="EMBL" id="MBB4741163.1"/>
    </source>
</evidence>
<dbReference type="RefSeq" id="WP_185041679.1">
    <property type="nucleotide sequence ID" value="NZ_BAABFG010000005.1"/>
</dbReference>
<accession>A0A7W7GZJ6</accession>
<name>A0A7W7GZJ6_9ACTN</name>
<dbReference type="Proteomes" id="UP000546162">
    <property type="component" value="Unassembled WGS sequence"/>
</dbReference>
<protein>
    <submittedName>
        <fullName evidence="1">Uncharacterized protein</fullName>
    </submittedName>
</protein>
<dbReference type="AlphaFoldDB" id="A0A7W7GZJ6"/>
<proteinExistence type="predicted"/>